<dbReference type="Gene3D" id="2.30.30.40">
    <property type="entry name" value="SH3 Domains"/>
    <property type="match status" value="2"/>
</dbReference>
<name>A0A936ZKT3_9BURK</name>
<dbReference type="EMBL" id="JAEQNA010000001">
    <property type="protein sequence ID" value="MBL0419050.1"/>
    <property type="molecule type" value="Genomic_DNA"/>
</dbReference>
<dbReference type="PANTHER" id="PTHR34408:SF1">
    <property type="entry name" value="GLYCOSYL HYDROLASE FAMILY 19 DOMAIN-CONTAINING PROTEIN HI_1415"/>
    <property type="match status" value="1"/>
</dbReference>
<dbReference type="Proteomes" id="UP000613011">
    <property type="component" value="Unassembled WGS sequence"/>
</dbReference>
<organism evidence="3 4">
    <name type="scientific">Ramlibacter aurantiacus</name>
    <dbReference type="NCBI Taxonomy" id="2801330"/>
    <lineage>
        <taxon>Bacteria</taxon>
        <taxon>Pseudomonadati</taxon>
        <taxon>Pseudomonadota</taxon>
        <taxon>Betaproteobacteria</taxon>
        <taxon>Burkholderiales</taxon>
        <taxon>Comamonadaceae</taxon>
        <taxon>Ramlibacter</taxon>
    </lineage>
</organism>
<sequence>MHLYQMMRKTLAGLAMVTAAVVAPIEAARAQALVSIRGENVNLRAAPTKRSEVKFLLGSGYPLKVIGRRGSWLHVVDFENDRGWVARSLTSRKRFSIVKSPSANVRSGPGTRYRVIEKASYGDVFQVLDRRQGWVRVKLGKRPAWVARSLLWGP</sequence>
<dbReference type="Pfam" id="PF08239">
    <property type="entry name" value="SH3_3"/>
    <property type="match status" value="2"/>
</dbReference>
<proteinExistence type="predicted"/>
<feature type="signal peptide" evidence="1">
    <location>
        <begin position="1"/>
        <end position="22"/>
    </location>
</feature>
<feature type="domain" description="SH3b" evidence="2">
    <location>
        <begin position="93"/>
        <end position="154"/>
    </location>
</feature>
<evidence type="ECO:0000313" key="3">
    <source>
        <dbReference type="EMBL" id="MBL0419050.1"/>
    </source>
</evidence>
<evidence type="ECO:0000313" key="4">
    <source>
        <dbReference type="Proteomes" id="UP000613011"/>
    </source>
</evidence>
<comment type="caution">
    <text evidence="3">The sequence shown here is derived from an EMBL/GenBank/DDBJ whole genome shotgun (WGS) entry which is preliminary data.</text>
</comment>
<dbReference type="AlphaFoldDB" id="A0A936ZKT3"/>
<gene>
    <name evidence="3" type="ORF">JI739_01700</name>
</gene>
<protein>
    <submittedName>
        <fullName evidence="3">SH3 domain-containing protein</fullName>
    </submittedName>
</protein>
<feature type="chain" id="PRO_5037142462" evidence="1">
    <location>
        <begin position="23"/>
        <end position="154"/>
    </location>
</feature>
<dbReference type="SMART" id="SM00287">
    <property type="entry name" value="SH3b"/>
    <property type="match status" value="2"/>
</dbReference>
<dbReference type="PANTHER" id="PTHR34408">
    <property type="entry name" value="FAMILY PROTEIN, PUTATIVE-RELATED"/>
    <property type="match status" value="1"/>
</dbReference>
<evidence type="ECO:0000259" key="2">
    <source>
        <dbReference type="PROSITE" id="PS51781"/>
    </source>
</evidence>
<keyword evidence="4" id="KW-1185">Reference proteome</keyword>
<keyword evidence="1" id="KW-0732">Signal</keyword>
<dbReference type="InterPro" id="IPR052354">
    <property type="entry name" value="Cell_Wall_Dynamics_Protein"/>
</dbReference>
<dbReference type="InterPro" id="IPR003646">
    <property type="entry name" value="SH3-like_bac-type"/>
</dbReference>
<dbReference type="RefSeq" id="WP_201682106.1">
    <property type="nucleotide sequence ID" value="NZ_JAEQNA010000001.1"/>
</dbReference>
<dbReference type="PROSITE" id="PS51781">
    <property type="entry name" value="SH3B"/>
    <property type="match status" value="1"/>
</dbReference>
<accession>A0A936ZKT3</accession>
<reference evidence="3" key="1">
    <citation type="submission" date="2021-01" db="EMBL/GenBank/DDBJ databases">
        <title>Ramlibacter sp. strain AW1 16S ribosomal RNA gene Genome sequencing and assembly.</title>
        <authorList>
            <person name="Kang M."/>
        </authorList>
    </citation>
    <scope>NUCLEOTIDE SEQUENCE</scope>
    <source>
        <strain evidence="3">AW1</strain>
    </source>
</reference>
<evidence type="ECO:0000256" key="1">
    <source>
        <dbReference type="SAM" id="SignalP"/>
    </source>
</evidence>